<dbReference type="Pfam" id="PF00561">
    <property type="entry name" value="Abhydrolase_1"/>
    <property type="match status" value="1"/>
</dbReference>
<organism evidence="3 4">
    <name type="scientific">Tolypocladium ophioglossoides (strain CBS 100239)</name>
    <name type="common">Snaketongue truffleclub</name>
    <name type="synonym">Elaphocordyceps ophioglossoides</name>
    <dbReference type="NCBI Taxonomy" id="1163406"/>
    <lineage>
        <taxon>Eukaryota</taxon>
        <taxon>Fungi</taxon>
        <taxon>Dikarya</taxon>
        <taxon>Ascomycota</taxon>
        <taxon>Pezizomycotina</taxon>
        <taxon>Sordariomycetes</taxon>
        <taxon>Hypocreomycetidae</taxon>
        <taxon>Hypocreales</taxon>
        <taxon>Ophiocordycipitaceae</taxon>
        <taxon>Tolypocladium</taxon>
    </lineage>
</organism>
<dbReference type="STRING" id="1163406.A0A0L0MZL9"/>
<evidence type="ECO:0000256" key="1">
    <source>
        <dbReference type="SAM" id="Phobius"/>
    </source>
</evidence>
<evidence type="ECO:0000313" key="3">
    <source>
        <dbReference type="EMBL" id="KND87231.1"/>
    </source>
</evidence>
<proteinExistence type="predicted"/>
<sequence>MVGTSLWDYVFIRTCIFALHLVAPLSIAYSLVRSTIHLPFHAPRVLEAWLALETVFYVAIYLPRKAYLQRAAKHPQIPCRDDRRKLFWQCHSNIPDPDRYLTKWFRDAPAAEIKRENIKDFLRWAFLNTGEPSPAHDEELEEYAEDMEKLFGRKFEPGRGNARCLRLTLEKVEMLHRSLTWYLCVFVVDTLTTIYMRYHAFNFHRTSVLRFLAVFPLRPFTLFAGYCSPGKTLTYWHRRHTSKTRLPILFIHGIGIGLYPYINFLADLNTEDDEDSSDGQVGIIAIEILSVSSRITSEAMSKDEMCEEVHSALQEHGWEKFVLVTHSYGSVVAAHLLRNPQIARKIGPILFVDPVSFLLHLPDVAYNFICRKPRHANEYLLWYFGSKDMGVSHTLFRRFFWAENVLWKEEFEGRNVTVALAGRDVLIDTKAIGAYLTGSDDWSLETHGWDDGVWKGDGLDVLWFQDLDYGQVFDAKRTRRKLVEIVRRFCIEE</sequence>
<dbReference type="PANTHER" id="PTHR37471">
    <property type="entry name" value="UNNAMED PRODUCT"/>
    <property type="match status" value="1"/>
</dbReference>
<evidence type="ECO:0000259" key="2">
    <source>
        <dbReference type="Pfam" id="PF00561"/>
    </source>
</evidence>
<keyword evidence="1" id="KW-0472">Membrane</keyword>
<keyword evidence="4" id="KW-1185">Reference proteome</keyword>
<feature type="transmembrane region" description="Helical" evidence="1">
    <location>
        <begin position="44"/>
        <end position="63"/>
    </location>
</feature>
<dbReference type="Proteomes" id="UP000036947">
    <property type="component" value="Unassembled WGS sequence"/>
</dbReference>
<accession>A0A0L0MZL9</accession>
<name>A0A0L0MZL9_TOLOC</name>
<feature type="transmembrane region" description="Helical" evidence="1">
    <location>
        <begin position="12"/>
        <end position="32"/>
    </location>
</feature>
<evidence type="ECO:0000313" key="4">
    <source>
        <dbReference type="Proteomes" id="UP000036947"/>
    </source>
</evidence>
<dbReference type="Gene3D" id="3.40.50.1820">
    <property type="entry name" value="alpha/beta hydrolase"/>
    <property type="match status" value="1"/>
</dbReference>
<comment type="caution">
    <text evidence="3">The sequence shown here is derived from an EMBL/GenBank/DDBJ whole genome shotgun (WGS) entry which is preliminary data.</text>
</comment>
<dbReference type="AlphaFoldDB" id="A0A0L0MZL9"/>
<dbReference type="EMBL" id="LFRF01000040">
    <property type="protein sequence ID" value="KND87231.1"/>
    <property type="molecule type" value="Genomic_DNA"/>
</dbReference>
<gene>
    <name evidence="3" type="ORF">TOPH_08126</name>
</gene>
<dbReference type="InterPro" id="IPR000073">
    <property type="entry name" value="AB_hydrolase_1"/>
</dbReference>
<dbReference type="OrthoDB" id="6431331at2759"/>
<keyword evidence="1" id="KW-0812">Transmembrane</keyword>
<keyword evidence="1" id="KW-1133">Transmembrane helix</keyword>
<dbReference type="PANTHER" id="PTHR37471:SF1">
    <property type="entry name" value="AB HYDROLASE-1 DOMAIN-CONTAINING PROTEIN"/>
    <property type="match status" value="1"/>
</dbReference>
<dbReference type="SUPFAM" id="SSF53474">
    <property type="entry name" value="alpha/beta-Hydrolases"/>
    <property type="match status" value="1"/>
</dbReference>
<dbReference type="InterPro" id="IPR029058">
    <property type="entry name" value="AB_hydrolase_fold"/>
</dbReference>
<feature type="domain" description="AB hydrolase-1" evidence="2">
    <location>
        <begin position="247"/>
        <end position="339"/>
    </location>
</feature>
<reference evidence="3 4" key="1">
    <citation type="journal article" date="2015" name="BMC Genomics">
        <title>The genome of the truffle-parasite Tolypocladium ophioglossoides and the evolution of antifungal peptaibiotics.</title>
        <authorList>
            <person name="Quandt C.A."/>
            <person name="Bushley K.E."/>
            <person name="Spatafora J.W."/>
        </authorList>
    </citation>
    <scope>NUCLEOTIDE SEQUENCE [LARGE SCALE GENOMIC DNA]</scope>
    <source>
        <strain evidence="3 4">CBS 100239</strain>
    </source>
</reference>
<protein>
    <recommendedName>
        <fullName evidence="2">AB hydrolase-1 domain-containing protein</fullName>
    </recommendedName>
</protein>